<evidence type="ECO:0000313" key="4">
    <source>
        <dbReference type="Proteomes" id="UP000236319"/>
    </source>
</evidence>
<feature type="region of interest" description="Disordered" evidence="1">
    <location>
        <begin position="1437"/>
        <end position="1472"/>
    </location>
</feature>
<dbReference type="OrthoDB" id="6410656at2759"/>
<sequence>MEGHGIQLRTLKDCLQFLLWLKGHSGMQNQVISELVKRYGESYNHISFTGQLPPAVSEFLWNVSTFYNKLCHKPDPGSYTAINADQIVHALLDCIPKFLAALYFLWYNVDYRFDAVGGAKWKYNYPGWETTWVRYVWHREYGGRLQNYLRASLSVKYGGLIAGGFSENEVTYGYDYNSRYGYWYGESMVDDLQKILYKHNDKYNYFRDVFFTTVISKSGLQKSNTANVLALVRTFCQIVISVKNSDVGKLTKALERELKDKCIDWQELKQHCKTLEQQLGKLFKNEGFSYTGQARTVDQLNTERFAGETAVWLRRNLHEVQKNVKRIDKSFPVDNTRHLNYLQQFATKNIFPYGFIFGKDRYGTLGDAWKTLSDHWPGVIDMLGKNGGGLAELKRILDGGRCRPPAPPPKPRPRPAPAPRPPRPARPAPTQGASRTSAGMTTGARHLGGSLSRGSQGSGARGVGGHNRRSMIQVRGGGQNSGKARGTTRNGRHHSGPRGASGARGAQRSSVPGHTGSTKPQPLQPQNDLQSHPQQALPPTAASAPGGLGPGGKVAAHGVKLDTLKDCLRFLGWLNSGQRMSVRHEVSHQLVKRYDKYYSFPQFRNELPDSLNGFLRNVSELHSKISKSPDLGDYEDTNPDEIVKAFCECLSKVHAAFSLLLFHVDYSYTHVGGGKLATQTTRSGDNGLQAFFTGINGIITGGFRPDDLQVFTGQSLAENLNNALKRTTITPDLFTSVLFDNLLKDEWHNLDAGNVLLLLWAFCDYVKTHEKDITGLRTKLEAELRSRGMCFKWDDLVKHCRKLKTSLDELFGSDDSPGGFSTTGRAFDPTALKPEAFAGAFEKWFEKHWGDIGSALGTIQENVADLESDPSGFSPEFIYPYGIVLNKNQRDKWPEGLTNLHGVLETLGNSDEGDLKTLKDILGGETCPSTPPQEVVPEKKVPVVPPKKPEVPPATEDTEAQNQGKKADGTPNQGKKAEGAQNQGKKSEGAQNQGKKVEGAQNQGKKGEGAQNQGKKSEGAQNQGKKSEGAQNQGKKAEGAQNQGKKVEGAQNQGKKSEGAQNQGKKAEGAQNQGKKVDGTPPSPGVKSLAPATPSVGGGASNPAGPKGDVGSKGSKGDRRQPGTTGATGPAGPSGSVTTVSSLTPGSPIKHVVQVQQQPLPAPPPPPLRASPGPAGQPGSGGAGSTSDDAASSKPGANQVTAPSQTPGASGSNTGPPGGQGPGQIAGQHVPQPTSQSTDQNSSSDTTTSAGTAPGGGGSDQLDPATVKLKNQLDEYGRRQLEKKNRDIEGLRVSLDRALQNAEQKQQERERKQNAQRSNIGRRQYYIPKDLNSRPHYDAESSDVLVLDGKDVSNEALRDPGIEWELKHRNEWKLAEQWVKETAKKEQAKFQRNLRDTQHKVWNQLKDDWIHQEFQDDDVGEVIPYIHTSMPFQDPVYPDQLAPKPSHLSGSVIDSPPPETDDPVPSPSGAINDWDIQDIQAHPDAVESALIGIDPYSDVKDDGLVFEKIYRQSDTKQDYVDLHIDVAKPIVQDPVDNPYDDPYANMEDIVRDELKTSAQQYGGDKGFSVLPKSNLNLEFTPSFLKSDGDHDPGMPRDPDRQMSGRDIPAFITPDQCTNPWYVPDSSSTTVTPTPSPPPASDLLPPPKTVREMLHWLVGLNQYGYVAKIKDHVEGLLRGYNKDVSQLSDALEVTGDPTQLTASHVADVLTQTCHYAATVLHRIKHKDISTAVSMPDFTSEYSKLRYSSDPACLLCQLRDYVYACYHQLAFLKSQCSRVSQHGGWQACEYGLHAFLTDDPSSKFETHPFDPCDICLKSRVNMGFQKHDLPDKLETGKHISTILTPSCGGDDPLLILCSYLNCLTRRTPRTTGELVSFFHNFGNELQASSQLSRLGSALSKSHDDCPDWDRLGDADLNAIKDVRGSGTPNSNHNNGHPKTLSTLLGCGITNVNCPQHMKPITYRAYALYSTAFVHHYLSWVAYLSDRLWESLEKLSIDMKKHYGTKCLSLHQCPEALPLLYTHGFTAPEGTLQSRISCSKVSAKLEAVVSGKPIADLITCMDNFLIGIRAPFLFAITTLWLIATLYIAHSLLYRIDVLRIRSHLTTRASHLIDVKALLAGSRRMLSLYKDVDYFDDDFHS</sequence>
<feature type="compositionally biased region" description="Basic and acidic residues" evidence="1">
    <location>
        <begin position="1271"/>
        <end position="1290"/>
    </location>
</feature>
<dbReference type="RefSeq" id="XP_028868247.1">
    <property type="nucleotide sequence ID" value="XM_029012414.1"/>
</dbReference>
<comment type="caution">
    <text evidence="3">The sequence shown here is derived from an EMBL/GenBank/DDBJ whole genome shotgun (WGS) entry which is preliminary data.</text>
</comment>
<accession>A0A2H6KG95</accession>
<keyword evidence="2" id="KW-1133">Transmembrane helix</keyword>
<feature type="compositionally biased region" description="Low complexity" evidence="1">
    <location>
        <begin position="1622"/>
        <end position="1632"/>
    </location>
</feature>
<feature type="compositionally biased region" description="Polar residues" evidence="1">
    <location>
        <begin position="980"/>
        <end position="1074"/>
    </location>
</feature>
<gene>
    <name evidence="3" type="ORF">BOVATA_034970</name>
</gene>
<feature type="region of interest" description="Disordered" evidence="1">
    <location>
        <begin position="1582"/>
        <end position="1607"/>
    </location>
</feature>
<evidence type="ECO:0000313" key="3">
    <source>
        <dbReference type="EMBL" id="GBE62004.1"/>
    </source>
</evidence>
<evidence type="ECO:0000256" key="1">
    <source>
        <dbReference type="SAM" id="MobiDB-lite"/>
    </source>
</evidence>
<dbReference type="EMBL" id="BDSA01000003">
    <property type="protein sequence ID" value="GBE62004.1"/>
    <property type="molecule type" value="Genomic_DNA"/>
</dbReference>
<keyword evidence="4" id="KW-1185">Reference proteome</keyword>
<keyword evidence="2" id="KW-0812">Transmembrane</keyword>
<feature type="compositionally biased region" description="Pro residues" evidence="1">
    <location>
        <begin position="1160"/>
        <end position="1169"/>
    </location>
</feature>
<dbReference type="GeneID" id="39875774"/>
<feature type="region of interest" description="Disordered" evidence="1">
    <location>
        <begin position="923"/>
        <end position="1342"/>
    </location>
</feature>
<keyword evidence="2" id="KW-0472">Membrane</keyword>
<reference evidence="3 4" key="1">
    <citation type="journal article" date="2017" name="BMC Genomics">
        <title>Whole-genome assembly of Babesia ovata and comparative genomics between closely related pathogens.</title>
        <authorList>
            <person name="Yamagishi J."/>
            <person name="Asada M."/>
            <person name="Hakimi H."/>
            <person name="Tanaka T.Q."/>
            <person name="Sugimoto C."/>
            <person name="Kawazu S."/>
        </authorList>
    </citation>
    <scope>NUCLEOTIDE SEQUENCE [LARGE SCALE GENOMIC DNA]</scope>
    <source>
        <strain evidence="3 4">Miyake</strain>
    </source>
</reference>
<feature type="compositionally biased region" description="Polar residues" evidence="1">
    <location>
        <begin position="1195"/>
        <end position="1214"/>
    </location>
</feature>
<dbReference type="PANTHER" id="PTHR48125:SF12">
    <property type="entry name" value="AT HOOK TRANSCRIPTION FACTOR FAMILY-RELATED"/>
    <property type="match status" value="1"/>
</dbReference>
<feature type="region of interest" description="Disordered" evidence="1">
    <location>
        <begin position="1621"/>
        <end position="1643"/>
    </location>
</feature>
<feature type="transmembrane region" description="Helical" evidence="2">
    <location>
        <begin position="2069"/>
        <end position="2090"/>
    </location>
</feature>
<feature type="region of interest" description="Disordered" evidence="1">
    <location>
        <begin position="399"/>
        <end position="551"/>
    </location>
</feature>
<name>A0A2H6KG95_9APIC</name>
<protein>
    <submittedName>
        <fullName evidence="3">Ribosome binding protein</fullName>
    </submittedName>
</protein>
<proteinExistence type="predicted"/>
<evidence type="ECO:0000256" key="2">
    <source>
        <dbReference type="SAM" id="Phobius"/>
    </source>
</evidence>
<dbReference type="Proteomes" id="UP000236319">
    <property type="component" value="Unassembled WGS sequence"/>
</dbReference>
<feature type="compositionally biased region" description="Low complexity" evidence="1">
    <location>
        <begin position="1122"/>
        <end position="1136"/>
    </location>
</feature>
<feature type="compositionally biased region" description="Polar residues" evidence="1">
    <location>
        <begin position="431"/>
        <end position="440"/>
    </location>
</feature>
<feature type="compositionally biased region" description="Low complexity" evidence="1">
    <location>
        <begin position="1225"/>
        <end position="1252"/>
    </location>
</feature>
<feature type="compositionally biased region" description="Gly residues" evidence="1">
    <location>
        <begin position="456"/>
        <end position="465"/>
    </location>
</feature>
<feature type="compositionally biased region" description="Polar residues" evidence="1">
    <location>
        <begin position="515"/>
        <end position="534"/>
    </location>
</feature>
<feature type="compositionally biased region" description="Low complexity" evidence="1">
    <location>
        <begin position="443"/>
        <end position="455"/>
    </location>
</feature>
<organism evidence="3 4">
    <name type="scientific">Babesia ovata</name>
    <dbReference type="NCBI Taxonomy" id="189622"/>
    <lineage>
        <taxon>Eukaryota</taxon>
        <taxon>Sar</taxon>
        <taxon>Alveolata</taxon>
        <taxon>Apicomplexa</taxon>
        <taxon>Aconoidasida</taxon>
        <taxon>Piroplasmida</taxon>
        <taxon>Babesiidae</taxon>
        <taxon>Babesia</taxon>
    </lineage>
</organism>
<feature type="compositionally biased region" description="Low complexity" evidence="1">
    <location>
        <begin position="498"/>
        <end position="510"/>
    </location>
</feature>
<feature type="compositionally biased region" description="Pro residues" evidence="1">
    <location>
        <begin position="404"/>
        <end position="427"/>
    </location>
</feature>
<dbReference type="VEuPathDB" id="PiroplasmaDB:BOVATA_034970"/>
<feature type="compositionally biased region" description="Basic and acidic residues" evidence="1">
    <location>
        <begin position="1586"/>
        <end position="1603"/>
    </location>
</feature>
<dbReference type="PANTHER" id="PTHR48125">
    <property type="entry name" value="LP07818P1"/>
    <property type="match status" value="1"/>
</dbReference>
<feature type="compositionally biased region" description="Pro residues" evidence="1">
    <location>
        <begin position="1633"/>
        <end position="1643"/>
    </location>
</feature>